<comment type="caution">
    <text evidence="2">The sequence shown here is derived from an EMBL/GenBank/DDBJ whole genome shotgun (WGS) entry which is preliminary data.</text>
</comment>
<dbReference type="EMBL" id="QRZF01000012">
    <property type="protein sequence ID" value="RGV51295.1"/>
    <property type="molecule type" value="Genomic_DNA"/>
</dbReference>
<name>A0A412Y1I5_9BACE</name>
<sequence>MTTDKQTQKETYKAPSMEVIKMENEGVIAASGEGYNPVQTKSYSNRTSTGNYGSASSSDLEDLINDILTIEN</sequence>
<feature type="region of interest" description="Disordered" evidence="1">
    <location>
        <begin position="31"/>
        <end position="58"/>
    </location>
</feature>
<evidence type="ECO:0000256" key="1">
    <source>
        <dbReference type="SAM" id="MobiDB-lite"/>
    </source>
</evidence>
<evidence type="ECO:0000313" key="3">
    <source>
        <dbReference type="Proteomes" id="UP000283850"/>
    </source>
</evidence>
<accession>A0A412Y1I5</accession>
<evidence type="ECO:0000313" key="2">
    <source>
        <dbReference type="EMBL" id="RGV51295.1"/>
    </source>
</evidence>
<gene>
    <name evidence="2" type="ORF">DWW10_16700</name>
</gene>
<proteinExistence type="predicted"/>
<feature type="compositionally biased region" description="Polar residues" evidence="1">
    <location>
        <begin position="37"/>
        <end position="58"/>
    </location>
</feature>
<organism evidence="2 3">
    <name type="scientific">Bacteroides intestinalis</name>
    <dbReference type="NCBI Taxonomy" id="329854"/>
    <lineage>
        <taxon>Bacteria</taxon>
        <taxon>Pseudomonadati</taxon>
        <taxon>Bacteroidota</taxon>
        <taxon>Bacteroidia</taxon>
        <taxon>Bacteroidales</taxon>
        <taxon>Bacteroidaceae</taxon>
        <taxon>Bacteroides</taxon>
    </lineage>
</organism>
<dbReference type="Proteomes" id="UP000283850">
    <property type="component" value="Unassembled WGS sequence"/>
</dbReference>
<protein>
    <submittedName>
        <fullName evidence="2">Uncharacterized protein</fullName>
    </submittedName>
</protein>
<dbReference type="RefSeq" id="WP_022392438.1">
    <property type="nucleotide sequence ID" value="NZ_QRZF01000012.1"/>
</dbReference>
<reference evidence="2 3" key="1">
    <citation type="submission" date="2018-08" db="EMBL/GenBank/DDBJ databases">
        <title>A genome reference for cultivated species of the human gut microbiota.</title>
        <authorList>
            <person name="Zou Y."/>
            <person name="Xue W."/>
            <person name="Luo G."/>
        </authorList>
    </citation>
    <scope>NUCLEOTIDE SEQUENCE [LARGE SCALE GENOMIC DNA]</scope>
    <source>
        <strain evidence="2 3">AF14-32</strain>
    </source>
</reference>
<dbReference type="AlphaFoldDB" id="A0A412Y1I5"/>